<evidence type="ECO:0000259" key="8">
    <source>
        <dbReference type="PROSITE" id="PS50048"/>
    </source>
</evidence>
<evidence type="ECO:0000256" key="6">
    <source>
        <dbReference type="PROSITE-ProRule" id="PRU00042"/>
    </source>
</evidence>
<evidence type="ECO:0000256" key="3">
    <source>
        <dbReference type="ARBA" id="ARBA00023015"/>
    </source>
</evidence>
<evidence type="ECO:0000256" key="7">
    <source>
        <dbReference type="SAM" id="MobiDB-lite"/>
    </source>
</evidence>
<dbReference type="SUPFAM" id="SSF57701">
    <property type="entry name" value="Zn2/Cys6 DNA-binding domain"/>
    <property type="match status" value="1"/>
</dbReference>
<dbReference type="InterPro" id="IPR013087">
    <property type="entry name" value="Znf_C2H2_type"/>
</dbReference>
<dbReference type="InterPro" id="IPR036864">
    <property type="entry name" value="Zn2-C6_fun-type_DNA-bd_sf"/>
</dbReference>
<dbReference type="GO" id="GO:0008270">
    <property type="term" value="F:zinc ion binding"/>
    <property type="evidence" value="ECO:0007669"/>
    <property type="project" value="UniProtKB-KW"/>
</dbReference>
<dbReference type="SUPFAM" id="SSF57667">
    <property type="entry name" value="beta-beta-alpha zinc fingers"/>
    <property type="match status" value="1"/>
</dbReference>
<dbReference type="Pfam" id="PF00172">
    <property type="entry name" value="Zn_clus"/>
    <property type="match status" value="1"/>
</dbReference>
<feature type="domain" description="Zn(2)-C6 fungal-type" evidence="8">
    <location>
        <begin position="65"/>
        <end position="94"/>
    </location>
</feature>
<evidence type="ECO:0000259" key="9">
    <source>
        <dbReference type="PROSITE" id="PS50157"/>
    </source>
</evidence>
<evidence type="ECO:0000256" key="1">
    <source>
        <dbReference type="ARBA" id="ARBA00022723"/>
    </source>
</evidence>
<dbReference type="PANTHER" id="PTHR47660">
    <property type="entry name" value="TRANSCRIPTION FACTOR WITH C2H2 AND ZN(2)-CYS(6) DNA BINDING DOMAIN (EUROFUNG)-RELATED-RELATED"/>
    <property type="match status" value="1"/>
</dbReference>
<dbReference type="Gene3D" id="4.10.240.10">
    <property type="entry name" value="Zn(2)-C6 fungal-type DNA-binding domain"/>
    <property type="match status" value="1"/>
</dbReference>
<keyword evidence="3" id="KW-0805">Transcription regulation</keyword>
<keyword evidence="5" id="KW-0539">Nucleus</keyword>
<dbReference type="OrthoDB" id="654211at2759"/>
<dbReference type="InterPro" id="IPR036236">
    <property type="entry name" value="Znf_C2H2_sf"/>
</dbReference>
<keyword evidence="6" id="KW-0863">Zinc-finger</keyword>
<keyword evidence="11" id="KW-1185">Reference proteome</keyword>
<evidence type="ECO:0000256" key="2">
    <source>
        <dbReference type="ARBA" id="ARBA00022833"/>
    </source>
</evidence>
<evidence type="ECO:0008006" key="12">
    <source>
        <dbReference type="Google" id="ProtNLM"/>
    </source>
</evidence>
<dbReference type="GO" id="GO:0003677">
    <property type="term" value="F:DNA binding"/>
    <property type="evidence" value="ECO:0007669"/>
    <property type="project" value="InterPro"/>
</dbReference>
<protein>
    <recommendedName>
        <fullName evidence="12">C2H2 type zinc finger domain protein</fullName>
    </recommendedName>
</protein>
<dbReference type="PROSITE" id="PS00463">
    <property type="entry name" value="ZN2_CY6_FUNGAL_1"/>
    <property type="match status" value="1"/>
</dbReference>
<accession>A0A6A5XN48</accession>
<dbReference type="CDD" id="cd00067">
    <property type="entry name" value="GAL4"/>
    <property type="match status" value="1"/>
</dbReference>
<evidence type="ECO:0000256" key="4">
    <source>
        <dbReference type="ARBA" id="ARBA00023163"/>
    </source>
</evidence>
<dbReference type="InterPro" id="IPR007219">
    <property type="entry name" value="XnlR_reg_dom"/>
</dbReference>
<proteinExistence type="predicted"/>
<dbReference type="PROSITE" id="PS00028">
    <property type="entry name" value="ZINC_FINGER_C2H2_1"/>
    <property type="match status" value="2"/>
</dbReference>
<dbReference type="Proteomes" id="UP000799778">
    <property type="component" value="Unassembled WGS sequence"/>
</dbReference>
<keyword evidence="1" id="KW-0479">Metal-binding</keyword>
<evidence type="ECO:0000313" key="10">
    <source>
        <dbReference type="EMBL" id="KAF2014211.1"/>
    </source>
</evidence>
<reference evidence="10" key="1">
    <citation type="journal article" date="2020" name="Stud. Mycol.">
        <title>101 Dothideomycetes genomes: a test case for predicting lifestyles and emergence of pathogens.</title>
        <authorList>
            <person name="Haridas S."/>
            <person name="Albert R."/>
            <person name="Binder M."/>
            <person name="Bloem J."/>
            <person name="Labutti K."/>
            <person name="Salamov A."/>
            <person name="Andreopoulos B."/>
            <person name="Baker S."/>
            <person name="Barry K."/>
            <person name="Bills G."/>
            <person name="Bluhm B."/>
            <person name="Cannon C."/>
            <person name="Castanera R."/>
            <person name="Culley D."/>
            <person name="Daum C."/>
            <person name="Ezra D."/>
            <person name="Gonzalez J."/>
            <person name="Henrissat B."/>
            <person name="Kuo A."/>
            <person name="Liang C."/>
            <person name="Lipzen A."/>
            <person name="Lutzoni F."/>
            <person name="Magnuson J."/>
            <person name="Mondo S."/>
            <person name="Nolan M."/>
            <person name="Ohm R."/>
            <person name="Pangilinan J."/>
            <person name="Park H.-J."/>
            <person name="Ramirez L."/>
            <person name="Alfaro M."/>
            <person name="Sun H."/>
            <person name="Tritt A."/>
            <person name="Yoshinaga Y."/>
            <person name="Zwiers L.-H."/>
            <person name="Turgeon B."/>
            <person name="Goodwin S."/>
            <person name="Spatafora J."/>
            <person name="Crous P."/>
            <person name="Grigoriev I."/>
        </authorList>
    </citation>
    <scope>NUCLEOTIDE SEQUENCE</scope>
    <source>
        <strain evidence="10">CBS 175.79</strain>
    </source>
</reference>
<keyword evidence="2" id="KW-0862">Zinc</keyword>
<feature type="region of interest" description="Disordered" evidence="7">
    <location>
        <begin position="277"/>
        <end position="298"/>
    </location>
</feature>
<evidence type="ECO:0000313" key="11">
    <source>
        <dbReference type="Proteomes" id="UP000799778"/>
    </source>
</evidence>
<dbReference type="EMBL" id="ML978070">
    <property type="protein sequence ID" value="KAF2014211.1"/>
    <property type="molecule type" value="Genomic_DNA"/>
</dbReference>
<keyword evidence="4" id="KW-0804">Transcription</keyword>
<evidence type="ECO:0000256" key="5">
    <source>
        <dbReference type="ARBA" id="ARBA00023242"/>
    </source>
</evidence>
<dbReference type="GO" id="GO:0000981">
    <property type="term" value="F:DNA-binding transcription factor activity, RNA polymerase II-specific"/>
    <property type="evidence" value="ECO:0007669"/>
    <property type="project" value="InterPro"/>
</dbReference>
<dbReference type="AlphaFoldDB" id="A0A6A5XN48"/>
<sequence length="918" mass="104262">MPDCEICQKPFLRVKHLKRHQLSHRAGRSFSCRVCSKAFARKDALQRHELIHRDSNTLVQTKGRACAACASAKTRCTGTLPCQRCADKNVECTYASTRSSELVMEPPMPMDISTAAEDSTDGLQEQPAILDGPSEDHSQPSAALEHPGIFDQHSLNDGPQIETHQVEPQNHIQTLQNRPGVQNIQEIETPDLLNANRDAPSMPPNSFLPAHYGVTFDQIDWEPAPLSTINWLQLDAPTSEFAPMSDFFPIATAGDAFSSPGSWNYSVASPVITDGSQQARGIEPSVNGQRESFDRHQPSNGTFIEEEAESGPYYVDNDKARRTRLKRRRLMTFASSTNTSELTFSSSKDISFGHIDNNEYHMDERQYKRIATLFDTLCVSTSFFRAFSTPDFPSREIFHRLIQSYFDSVHQVLPFLHRPTFCGRERHFALLLAMAALGARFVEQEAAFSLAYPLTELLRRILVYIGEDQERMIPSDYEMGQIRLLHSISVRYTREGQLHRDSMASLQACTSVFDAILDRRTKNRTSPQSQVEWLSWVRQEELERTIFCIWLTDCMVASQTGMQPMLRLSAIVDLQLPCIESMWPTESWESWEAAKKASAPASPTVESALQCMYIEKQLPPNLGEFSRIVIIHCLYQRTWEVREYFQQRLSHFEPSAQRQSTADVPSPLPVWHPNMESFNKWRNAALDCVDMLHWNANALISLAQGLEHPTVLHLHFSRLVLLCPVRQVLRLAKFLALTGEKRTSSTPSLEEAESDLRMLQQWVVQDQYKARLATVHAGSIFWHFRRYPTGAFYEPECVALATLVLWAHSKFYVRSRRSSTNGVDHASPAHLKVDCDIILLDRPTDDELVQHYVREGDKMHANMKGVGDLFGPQGALRVLGQGRMLLGTIGAWQEARIYWVEFLVKLERAHAGSKDIAR</sequence>
<dbReference type="SMART" id="SM00355">
    <property type="entry name" value="ZnF_C2H2"/>
    <property type="match status" value="2"/>
</dbReference>
<feature type="domain" description="C2H2-type" evidence="9">
    <location>
        <begin position="2"/>
        <end position="29"/>
    </location>
</feature>
<organism evidence="10 11">
    <name type="scientific">Aaosphaeria arxii CBS 175.79</name>
    <dbReference type="NCBI Taxonomy" id="1450172"/>
    <lineage>
        <taxon>Eukaryota</taxon>
        <taxon>Fungi</taxon>
        <taxon>Dikarya</taxon>
        <taxon>Ascomycota</taxon>
        <taxon>Pezizomycotina</taxon>
        <taxon>Dothideomycetes</taxon>
        <taxon>Pleosporomycetidae</taxon>
        <taxon>Pleosporales</taxon>
        <taxon>Pleosporales incertae sedis</taxon>
        <taxon>Aaosphaeria</taxon>
    </lineage>
</organism>
<dbReference type="RefSeq" id="XP_033382550.1">
    <property type="nucleotide sequence ID" value="XM_033528192.1"/>
</dbReference>
<dbReference type="Pfam" id="PF00096">
    <property type="entry name" value="zf-C2H2"/>
    <property type="match status" value="1"/>
</dbReference>
<feature type="domain" description="C2H2-type" evidence="9">
    <location>
        <begin position="30"/>
        <end position="57"/>
    </location>
</feature>
<dbReference type="CDD" id="cd12148">
    <property type="entry name" value="fungal_TF_MHR"/>
    <property type="match status" value="1"/>
</dbReference>
<dbReference type="GeneID" id="54285589"/>
<dbReference type="GO" id="GO:0006351">
    <property type="term" value="P:DNA-templated transcription"/>
    <property type="evidence" value="ECO:0007669"/>
    <property type="project" value="InterPro"/>
</dbReference>
<dbReference type="PANTHER" id="PTHR47660:SF7">
    <property type="entry name" value="TRANSCRIPTION FACTOR WITH C2H2 AND ZN(2)-CYS(6) DNA BINDING DOMAIN (EUROFUNG)"/>
    <property type="match status" value="1"/>
</dbReference>
<dbReference type="Gene3D" id="3.30.160.60">
    <property type="entry name" value="Classic Zinc Finger"/>
    <property type="match status" value="1"/>
</dbReference>
<feature type="region of interest" description="Disordered" evidence="7">
    <location>
        <begin position="114"/>
        <end position="141"/>
    </location>
</feature>
<dbReference type="SMART" id="SM00066">
    <property type="entry name" value="GAL4"/>
    <property type="match status" value="1"/>
</dbReference>
<name>A0A6A5XN48_9PLEO</name>
<dbReference type="Pfam" id="PF04082">
    <property type="entry name" value="Fungal_trans"/>
    <property type="match status" value="1"/>
</dbReference>
<dbReference type="InterPro" id="IPR001138">
    <property type="entry name" value="Zn2Cys6_DnaBD"/>
</dbReference>
<dbReference type="PROSITE" id="PS50048">
    <property type="entry name" value="ZN2_CY6_FUNGAL_2"/>
    <property type="match status" value="1"/>
</dbReference>
<dbReference type="PROSITE" id="PS50157">
    <property type="entry name" value="ZINC_FINGER_C2H2_2"/>
    <property type="match status" value="2"/>
</dbReference>
<gene>
    <name evidence="10" type="ORF">BU24DRAFT_423235</name>
</gene>